<evidence type="ECO:0000313" key="2">
    <source>
        <dbReference type="Proteomes" id="UP001212841"/>
    </source>
</evidence>
<comment type="caution">
    <text evidence="1">The sequence shown here is derived from an EMBL/GenBank/DDBJ whole genome shotgun (WGS) entry which is preliminary data.</text>
</comment>
<reference evidence="1" key="1">
    <citation type="submission" date="2020-05" db="EMBL/GenBank/DDBJ databases">
        <title>Phylogenomic resolution of chytrid fungi.</title>
        <authorList>
            <person name="Stajich J.E."/>
            <person name="Amses K."/>
            <person name="Simmons R."/>
            <person name="Seto K."/>
            <person name="Myers J."/>
            <person name="Bonds A."/>
            <person name="Quandt C.A."/>
            <person name="Barry K."/>
            <person name="Liu P."/>
            <person name="Grigoriev I."/>
            <person name="Longcore J.E."/>
            <person name="James T.Y."/>
        </authorList>
    </citation>
    <scope>NUCLEOTIDE SEQUENCE</scope>
    <source>
        <strain evidence="1">JEL0318</strain>
    </source>
</reference>
<proteinExistence type="predicted"/>
<accession>A0AAD5X0L3</accession>
<gene>
    <name evidence="1" type="ORF">HK097_009198</name>
</gene>
<keyword evidence="2" id="KW-1185">Reference proteome</keyword>
<name>A0AAD5X0L3_9FUNG</name>
<sequence>MTQRSSSTIDPAIISSAVAYSSDPASVGIINAPGRVDAAPVPNNSPLANPYANEEYPGVIRGASKLHGTMQKGLGKVEEKLGKAFKDADMEYAGVVHQEQGQGELDYARVEKEWRKEEKRIEKELTKVAKERVEPH</sequence>
<dbReference type="EMBL" id="JADGJD010000591">
    <property type="protein sequence ID" value="KAJ3049812.1"/>
    <property type="molecule type" value="Genomic_DNA"/>
</dbReference>
<organism evidence="1 2">
    <name type="scientific">Rhizophlyctis rosea</name>
    <dbReference type="NCBI Taxonomy" id="64517"/>
    <lineage>
        <taxon>Eukaryota</taxon>
        <taxon>Fungi</taxon>
        <taxon>Fungi incertae sedis</taxon>
        <taxon>Chytridiomycota</taxon>
        <taxon>Chytridiomycota incertae sedis</taxon>
        <taxon>Chytridiomycetes</taxon>
        <taxon>Rhizophlyctidales</taxon>
        <taxon>Rhizophlyctidaceae</taxon>
        <taxon>Rhizophlyctis</taxon>
    </lineage>
</organism>
<protein>
    <submittedName>
        <fullName evidence="1">Uncharacterized protein</fullName>
    </submittedName>
</protein>
<dbReference type="AlphaFoldDB" id="A0AAD5X0L3"/>
<evidence type="ECO:0000313" key="1">
    <source>
        <dbReference type="EMBL" id="KAJ3049812.1"/>
    </source>
</evidence>
<dbReference type="Proteomes" id="UP001212841">
    <property type="component" value="Unassembled WGS sequence"/>
</dbReference>